<evidence type="ECO:0000259" key="2">
    <source>
        <dbReference type="Pfam" id="PF19313"/>
    </source>
</evidence>
<proteinExistence type="predicted"/>
<reference evidence="3" key="1">
    <citation type="submission" date="2018-05" db="EMBL/GenBank/DDBJ databases">
        <authorList>
            <person name="Lanie J.A."/>
            <person name="Ng W.-L."/>
            <person name="Kazmierczak K.M."/>
            <person name="Andrzejewski T.M."/>
            <person name="Davidsen T.M."/>
            <person name="Wayne K.J."/>
            <person name="Tettelin H."/>
            <person name="Glass J.I."/>
            <person name="Rusch D."/>
            <person name="Podicherti R."/>
            <person name="Tsui H.-C.T."/>
            <person name="Winkler M.E."/>
        </authorList>
    </citation>
    <scope>NUCLEOTIDE SEQUENCE</scope>
</reference>
<feature type="domain" description="DUF5916" evidence="2">
    <location>
        <begin position="261"/>
        <end position="876"/>
    </location>
</feature>
<dbReference type="SUPFAM" id="SSF49344">
    <property type="entry name" value="CBD9-like"/>
    <property type="match status" value="1"/>
</dbReference>
<sequence length="919" mass="102060">MHIDKIMCSWSRLLGTSALLGVLALVSLPVSALQVDRGRQGSDLEGGYDHESAPVARAVQTGESLTVDGLLEEEIWLQASPISEFLQTLPFEGESVTERTEVRIVYDEDAIYIGAELSDRNPVTTRLARRDSQLGDSDSFVFLVDSYHDHETGYRFWTNPSGVKGDATVRSNGTGRGDTSWDPVWDVATSVSDSGWVVEMRIPFSQLRFSPEDQQVWGIQIERNIHRNQENATYPFTPNLERSGVSRFGHLHGIAGIEPGQRLELLPYVVARGEYLESKKPLGVGFDNPYRSGADHFGGTGLDLKYRLASNVILDATVNPDFGQVELDPAVINLTAFETRFSERRAFFVEGAGIFNFSEGGPMGSVGRPPQLAYSRRIGRSPRGRVPSAAVFSQVPNATTILGAAKVTGQVGDGWSLGILEAVTGKETGSYTTTDGEAHEILVEPAANNFIMRLRRQVEGGATRFGVIGTALNRDLSGTTLVDRLHSSAYSSGIDFAHESTDRMWLFSGALAGSYVRGDAEQILRTQRASARYYQRPDAEHVDVDPFATSLKGFYAMGYIGKQAGTFTMRNGIAFVSPGFEVNDIGFQSHADRILFDTHYQFNEINPGKILRSWNVSMSPDAVWNFAGERVFANVNSSLSFEFLNYWRTSLRVQVDPWTDDDRLTRGGPMARSPSSFAGNFNLNSDGRKAVVPRLTYSWRSNDAGDWNRSVQLNLNARVRETLQFSLGPSYTRSYSTAQYMQRIEDPLAVATFGSRYVFGELDRTRFSMVTRVNATFSPRLSLQLYVEPFVSVGDYGGLKEFRSPGTFDFQKYGTDVGTVIQDQDGRYNIDPDGAGPAGNFRVSDRDFSYRSLLGNAVLRWEWRPGATLFLVWQQRRINSITGHGQDRAYPWVGTFDLGRDLDDIFNIAADNILMIKLN</sequence>
<dbReference type="Gene3D" id="2.60.40.1190">
    <property type="match status" value="1"/>
</dbReference>
<dbReference type="Pfam" id="PF06452">
    <property type="entry name" value="CBM9_1"/>
    <property type="match status" value="1"/>
</dbReference>
<dbReference type="InterPro" id="IPR010502">
    <property type="entry name" value="Carb-bd_dom_fam9"/>
</dbReference>
<evidence type="ECO:0000259" key="1">
    <source>
        <dbReference type="Pfam" id="PF06452"/>
    </source>
</evidence>
<dbReference type="GO" id="GO:0030246">
    <property type="term" value="F:carbohydrate binding"/>
    <property type="evidence" value="ECO:0007669"/>
    <property type="project" value="InterPro"/>
</dbReference>
<dbReference type="GO" id="GO:0004553">
    <property type="term" value="F:hydrolase activity, hydrolyzing O-glycosyl compounds"/>
    <property type="evidence" value="ECO:0007669"/>
    <property type="project" value="InterPro"/>
</dbReference>
<protein>
    <submittedName>
        <fullName evidence="3">Uncharacterized protein</fullName>
    </submittedName>
</protein>
<name>A0A381TSQ2_9ZZZZ</name>
<feature type="domain" description="Carbohydrate-binding" evidence="1">
    <location>
        <begin position="67"/>
        <end position="224"/>
    </location>
</feature>
<feature type="non-terminal residue" evidence="3">
    <location>
        <position position="919"/>
    </location>
</feature>
<dbReference type="AlphaFoldDB" id="A0A381TSQ2"/>
<evidence type="ECO:0000313" key="3">
    <source>
        <dbReference type="EMBL" id="SVA18859.1"/>
    </source>
</evidence>
<organism evidence="3">
    <name type="scientific">marine metagenome</name>
    <dbReference type="NCBI Taxonomy" id="408172"/>
    <lineage>
        <taxon>unclassified sequences</taxon>
        <taxon>metagenomes</taxon>
        <taxon>ecological metagenomes</taxon>
    </lineage>
</organism>
<dbReference type="EMBL" id="UINC01005069">
    <property type="protein sequence ID" value="SVA18859.1"/>
    <property type="molecule type" value="Genomic_DNA"/>
</dbReference>
<accession>A0A381TSQ2</accession>
<gene>
    <name evidence="3" type="ORF">METZ01_LOCUS71713</name>
</gene>
<dbReference type="CDD" id="cd09618">
    <property type="entry name" value="CBM9_like_2"/>
    <property type="match status" value="1"/>
</dbReference>
<dbReference type="InterPro" id="IPR045670">
    <property type="entry name" value="DUF5916"/>
</dbReference>
<dbReference type="GO" id="GO:0016052">
    <property type="term" value="P:carbohydrate catabolic process"/>
    <property type="evidence" value="ECO:0007669"/>
    <property type="project" value="InterPro"/>
</dbReference>
<dbReference type="Pfam" id="PF19313">
    <property type="entry name" value="DUF5916"/>
    <property type="match status" value="1"/>
</dbReference>